<evidence type="ECO:0000256" key="4">
    <source>
        <dbReference type="ARBA" id="ARBA00022597"/>
    </source>
</evidence>
<evidence type="ECO:0000256" key="1">
    <source>
        <dbReference type="ARBA" id="ARBA00004496"/>
    </source>
</evidence>
<keyword evidence="2" id="KW-0813">Transport</keyword>
<dbReference type="Proteomes" id="UP000309885">
    <property type="component" value="Unassembled WGS sequence"/>
</dbReference>
<dbReference type="GO" id="GO:0005737">
    <property type="term" value="C:cytoplasm"/>
    <property type="evidence" value="ECO:0007669"/>
    <property type="project" value="UniProtKB-SubCell"/>
</dbReference>
<gene>
    <name evidence="9" type="ORF">FEI15_09590</name>
</gene>
<accession>A0A5R8LNU3</accession>
<proteinExistence type="predicted"/>
<dbReference type="GO" id="GO:0016301">
    <property type="term" value="F:kinase activity"/>
    <property type="evidence" value="ECO:0007669"/>
    <property type="project" value="UniProtKB-KW"/>
</dbReference>
<evidence type="ECO:0000256" key="2">
    <source>
        <dbReference type="ARBA" id="ARBA00022448"/>
    </source>
</evidence>
<evidence type="ECO:0000256" key="3">
    <source>
        <dbReference type="ARBA" id="ARBA00022490"/>
    </source>
</evidence>
<dbReference type="InterPro" id="IPR004720">
    <property type="entry name" value="PTS_IIB_sorbose-sp"/>
</dbReference>
<dbReference type="RefSeq" id="WP_138131222.1">
    <property type="nucleotide sequence ID" value="NZ_VBWO01000008.1"/>
</dbReference>
<dbReference type="Pfam" id="PF03830">
    <property type="entry name" value="PTSIIB_sorb"/>
    <property type="match status" value="1"/>
</dbReference>
<keyword evidence="6" id="KW-0598">Phosphotransferase system</keyword>
<comment type="subcellular location">
    <subcellularLocation>
        <location evidence="1">Cytoplasm</location>
    </subcellularLocation>
</comment>
<feature type="domain" description="PTS EIIB type-4" evidence="8">
    <location>
        <begin position="1"/>
        <end position="157"/>
    </location>
</feature>
<dbReference type="InterPro" id="IPR036667">
    <property type="entry name" value="PTS_IIB_sorbose-sp_sf"/>
</dbReference>
<sequence length="157" mass="17438">MKNIVWARIDDRLIHGQVMTSWVQYTKGNEIEIVDDEVAGDDFLKMVTTSTAPENVEVRVDTQADAVEYLKAENDGKKLIVLAKTPGVFLNLINQGVPILHINLGGMGAKAGRTTLYRNISASDEERETFKKLLSKNVQVGIQIIAQDKEVDLSKIL</sequence>
<dbReference type="SUPFAM" id="SSF52728">
    <property type="entry name" value="PTS IIb component"/>
    <property type="match status" value="1"/>
</dbReference>
<reference evidence="9 10" key="1">
    <citation type="submission" date="2019-05" db="EMBL/GenBank/DDBJ databases">
        <title>Genome-based reclassification of Lactobacillus casei as Lactobacillus casei subsp. casei. subsp.nov., description of Lactobacillus casei subsp. zeae subsp. nov., and emended description of Lactobacillus casei.</title>
        <authorList>
            <person name="Huang C.-H."/>
        </authorList>
    </citation>
    <scope>NUCLEOTIDE SEQUENCE [LARGE SCALE GENOMIC DNA]</scope>
    <source>
        <strain evidence="9 10">CRBIP24.44</strain>
    </source>
</reference>
<evidence type="ECO:0000313" key="10">
    <source>
        <dbReference type="Proteomes" id="UP000309885"/>
    </source>
</evidence>
<name>A0A5R8LNU3_LACZE</name>
<organism evidence="9 10">
    <name type="scientific">Lacticaseibacillus zeae</name>
    <name type="common">Lactobacillus zeae</name>
    <dbReference type="NCBI Taxonomy" id="57037"/>
    <lineage>
        <taxon>Bacteria</taxon>
        <taxon>Bacillati</taxon>
        <taxon>Bacillota</taxon>
        <taxon>Bacilli</taxon>
        <taxon>Lactobacillales</taxon>
        <taxon>Lactobacillaceae</taxon>
        <taxon>Lacticaseibacillus</taxon>
    </lineage>
</organism>
<evidence type="ECO:0000313" key="9">
    <source>
        <dbReference type="EMBL" id="TLF38902.1"/>
    </source>
</evidence>
<evidence type="ECO:0000256" key="5">
    <source>
        <dbReference type="ARBA" id="ARBA00022679"/>
    </source>
</evidence>
<comment type="caution">
    <text evidence="9">The sequence shown here is derived from an EMBL/GenBank/DDBJ whole genome shotgun (WGS) entry which is preliminary data.</text>
</comment>
<dbReference type="Gene3D" id="3.40.35.10">
    <property type="entry name" value="Phosphotransferase system, sorbose subfamily IIB component"/>
    <property type="match status" value="1"/>
</dbReference>
<dbReference type="GO" id="GO:0008982">
    <property type="term" value="F:protein-N(PI)-phosphohistidine-sugar phosphotransferase activity"/>
    <property type="evidence" value="ECO:0007669"/>
    <property type="project" value="InterPro"/>
</dbReference>
<keyword evidence="7" id="KW-0418">Kinase</keyword>
<keyword evidence="3" id="KW-0963">Cytoplasm</keyword>
<dbReference type="EMBL" id="VBWO01000008">
    <property type="protein sequence ID" value="TLF38902.1"/>
    <property type="molecule type" value="Genomic_DNA"/>
</dbReference>
<keyword evidence="4 9" id="KW-0762">Sugar transport</keyword>
<dbReference type="GO" id="GO:0009401">
    <property type="term" value="P:phosphoenolpyruvate-dependent sugar phosphotransferase system"/>
    <property type="evidence" value="ECO:0007669"/>
    <property type="project" value="UniProtKB-KW"/>
</dbReference>
<protein>
    <submittedName>
        <fullName evidence="9">PTS sugar transporter subunit IIB</fullName>
    </submittedName>
</protein>
<keyword evidence="5" id="KW-0808">Transferase</keyword>
<evidence type="ECO:0000256" key="6">
    <source>
        <dbReference type="ARBA" id="ARBA00022683"/>
    </source>
</evidence>
<evidence type="ECO:0000259" key="8">
    <source>
        <dbReference type="PROSITE" id="PS51101"/>
    </source>
</evidence>
<evidence type="ECO:0000256" key="7">
    <source>
        <dbReference type="ARBA" id="ARBA00022777"/>
    </source>
</evidence>
<dbReference type="PROSITE" id="PS51101">
    <property type="entry name" value="PTS_EIIB_TYPE_4"/>
    <property type="match status" value="1"/>
</dbReference>
<dbReference type="AlphaFoldDB" id="A0A5R8LNU3"/>